<dbReference type="EMBL" id="LR796497">
    <property type="protein sequence ID" value="CAB4148392.1"/>
    <property type="molecule type" value="Genomic_DNA"/>
</dbReference>
<protein>
    <submittedName>
        <fullName evidence="1">Uncharacterized protein</fullName>
    </submittedName>
</protein>
<reference evidence="1" key="1">
    <citation type="submission" date="2020-04" db="EMBL/GenBank/DDBJ databases">
        <authorList>
            <person name="Chiriac C."/>
            <person name="Salcher M."/>
            <person name="Ghai R."/>
            <person name="Kavagutti S V."/>
        </authorList>
    </citation>
    <scope>NUCLEOTIDE SEQUENCE</scope>
</reference>
<proteinExistence type="predicted"/>
<accession>A0A6J5MPS2</accession>
<name>A0A6J5MPS2_9CAUD</name>
<evidence type="ECO:0000313" key="1">
    <source>
        <dbReference type="EMBL" id="CAB4148392.1"/>
    </source>
</evidence>
<sequence>MTKPIHKLNNGRGCNICHRCSKIINTGFTEELYCSKKCEITEKLKRIEAVIKYYYDRGTNKEKLNEIKRKLLKDGK</sequence>
<gene>
    <name evidence="1" type="ORF">UFOVP532_4</name>
</gene>
<organism evidence="1">
    <name type="scientific">uncultured Caudovirales phage</name>
    <dbReference type="NCBI Taxonomy" id="2100421"/>
    <lineage>
        <taxon>Viruses</taxon>
        <taxon>Duplodnaviria</taxon>
        <taxon>Heunggongvirae</taxon>
        <taxon>Uroviricota</taxon>
        <taxon>Caudoviricetes</taxon>
        <taxon>Peduoviridae</taxon>
        <taxon>Maltschvirus</taxon>
        <taxon>Maltschvirus maltsch</taxon>
    </lineage>
</organism>